<comment type="caution">
    <text evidence="2">The sequence shown here is derived from an EMBL/GenBank/DDBJ whole genome shotgun (WGS) entry which is preliminary data.</text>
</comment>
<evidence type="ECO:0000313" key="2">
    <source>
        <dbReference type="EMBL" id="KAG2304642.1"/>
    </source>
</evidence>
<dbReference type="PANTHER" id="PTHR31307:SF39">
    <property type="entry name" value="TRIHELIX TRANSCRIPTION FACTOR ASIL1"/>
    <property type="match status" value="1"/>
</dbReference>
<gene>
    <name evidence="2" type="ORF">Bca52824_033293</name>
</gene>
<feature type="region of interest" description="Disordered" evidence="1">
    <location>
        <begin position="1"/>
        <end position="24"/>
    </location>
</feature>
<organism evidence="2 3">
    <name type="scientific">Brassica carinata</name>
    <name type="common">Ethiopian mustard</name>
    <name type="synonym">Abyssinian cabbage</name>
    <dbReference type="NCBI Taxonomy" id="52824"/>
    <lineage>
        <taxon>Eukaryota</taxon>
        <taxon>Viridiplantae</taxon>
        <taxon>Streptophyta</taxon>
        <taxon>Embryophyta</taxon>
        <taxon>Tracheophyta</taxon>
        <taxon>Spermatophyta</taxon>
        <taxon>Magnoliopsida</taxon>
        <taxon>eudicotyledons</taxon>
        <taxon>Gunneridae</taxon>
        <taxon>Pentapetalae</taxon>
        <taxon>rosids</taxon>
        <taxon>malvids</taxon>
        <taxon>Brassicales</taxon>
        <taxon>Brassicaceae</taxon>
        <taxon>Brassiceae</taxon>
        <taxon>Brassica</taxon>
    </lineage>
</organism>
<name>A0A8X7SE22_BRACI</name>
<dbReference type="PANTHER" id="PTHR31307">
    <property type="entry name" value="TRIHELIX TRANSCRIPTION FACTOR ASIL2"/>
    <property type="match status" value="1"/>
</dbReference>
<dbReference type="AlphaFoldDB" id="A0A8X7SE22"/>
<feature type="non-terminal residue" evidence="2">
    <location>
        <position position="1"/>
    </location>
</feature>
<accession>A0A8X7SE22</accession>
<dbReference type="Proteomes" id="UP000886595">
    <property type="component" value="Unassembled WGS sequence"/>
</dbReference>
<reference evidence="2 3" key="1">
    <citation type="submission" date="2020-02" db="EMBL/GenBank/DDBJ databases">
        <authorList>
            <person name="Ma Q."/>
            <person name="Huang Y."/>
            <person name="Song X."/>
            <person name="Pei D."/>
        </authorList>
    </citation>
    <scope>NUCLEOTIDE SEQUENCE [LARGE SCALE GENOMIC DNA]</scope>
    <source>
        <strain evidence="2">Sxm20200214</strain>
        <tissue evidence="2">Leaf</tissue>
    </source>
</reference>
<dbReference type="GO" id="GO:0000976">
    <property type="term" value="F:transcription cis-regulatory region binding"/>
    <property type="evidence" value="ECO:0007669"/>
    <property type="project" value="TreeGrafter"/>
</dbReference>
<dbReference type="InterPro" id="IPR044823">
    <property type="entry name" value="ASIL1/2-like"/>
</dbReference>
<dbReference type="GO" id="GO:0005634">
    <property type="term" value="C:nucleus"/>
    <property type="evidence" value="ECO:0007669"/>
    <property type="project" value="TreeGrafter"/>
</dbReference>
<keyword evidence="3" id="KW-1185">Reference proteome</keyword>
<dbReference type="EMBL" id="JAAMPC010000007">
    <property type="protein sequence ID" value="KAG2304642.1"/>
    <property type="molecule type" value="Genomic_DNA"/>
</dbReference>
<protein>
    <submittedName>
        <fullName evidence="2">Uncharacterized protein</fullName>
    </submittedName>
</protein>
<feature type="compositionally biased region" description="Basic and acidic residues" evidence="1">
    <location>
        <begin position="200"/>
        <end position="209"/>
    </location>
</feature>
<sequence>MIFPTSDVTVASQKQTKQRRRRRKTRLLERGSYEGSNHRVGDQFSELGKRILKQQQLHEVADIVKKSDHCKYTKTYVQCKNMIDTVKKKYKQLTKTPPKVLAQGRLSQVGSSSCIGVAEDDADRVPSIDGECGRLRSWMTRSITKGSHGVVLGAQSSGPMRLHFKKRGTYESESEPEPEPSPDSVESLPPQPSQPLPKRLKMDDSGKSG</sequence>
<feature type="region of interest" description="Disordered" evidence="1">
    <location>
        <begin position="149"/>
        <end position="209"/>
    </location>
</feature>
<dbReference type="OrthoDB" id="2019351at2759"/>
<proteinExistence type="predicted"/>
<evidence type="ECO:0000313" key="3">
    <source>
        <dbReference type="Proteomes" id="UP000886595"/>
    </source>
</evidence>
<evidence type="ECO:0000256" key="1">
    <source>
        <dbReference type="SAM" id="MobiDB-lite"/>
    </source>
</evidence>
<feature type="compositionally biased region" description="Polar residues" evidence="1">
    <location>
        <begin position="1"/>
        <end position="12"/>
    </location>
</feature>